<dbReference type="OrthoDB" id="826430at2"/>
<protein>
    <submittedName>
        <fullName evidence="1">Uncharacterized protein</fullName>
    </submittedName>
</protein>
<name>A0A4V2RWF6_9BACT</name>
<dbReference type="AlphaFoldDB" id="A0A4V2RWF6"/>
<gene>
    <name evidence="1" type="ORF">EV194_10568</name>
</gene>
<keyword evidence="2" id="KW-1185">Reference proteome</keyword>
<dbReference type="RefSeq" id="WP_132433572.1">
    <property type="nucleotide sequence ID" value="NZ_SLWK01000005.1"/>
</dbReference>
<sequence>MKGYLILLITSLFILSSCGIHQGLTTNANLNSTEVVLAKNNYKVISSVEGQSEAMFIFGIGGLSKNAMIAEARNQMLSRAELVGNSRAVINETVEIKHSIFPIIRMYKVMVSGYVVEFID</sequence>
<evidence type="ECO:0000313" key="1">
    <source>
        <dbReference type="EMBL" id="TCO08266.1"/>
    </source>
</evidence>
<accession>A0A4V2RWF6</accession>
<dbReference type="EMBL" id="SLWK01000005">
    <property type="protein sequence ID" value="TCO08266.1"/>
    <property type="molecule type" value="Genomic_DNA"/>
</dbReference>
<comment type="caution">
    <text evidence="1">The sequence shown here is derived from an EMBL/GenBank/DDBJ whole genome shotgun (WGS) entry which is preliminary data.</text>
</comment>
<proteinExistence type="predicted"/>
<dbReference type="InterPro" id="IPR046697">
    <property type="entry name" value="DUF6567"/>
</dbReference>
<dbReference type="Pfam" id="PF20205">
    <property type="entry name" value="DUF6567"/>
    <property type="match status" value="1"/>
</dbReference>
<organism evidence="1 2">
    <name type="scientific">Natronoflexus pectinivorans</name>
    <dbReference type="NCBI Taxonomy" id="682526"/>
    <lineage>
        <taxon>Bacteria</taxon>
        <taxon>Pseudomonadati</taxon>
        <taxon>Bacteroidota</taxon>
        <taxon>Bacteroidia</taxon>
        <taxon>Marinilabiliales</taxon>
        <taxon>Marinilabiliaceae</taxon>
        <taxon>Natronoflexus</taxon>
    </lineage>
</organism>
<dbReference type="Proteomes" id="UP000295221">
    <property type="component" value="Unassembled WGS sequence"/>
</dbReference>
<evidence type="ECO:0000313" key="2">
    <source>
        <dbReference type="Proteomes" id="UP000295221"/>
    </source>
</evidence>
<dbReference type="PROSITE" id="PS51257">
    <property type="entry name" value="PROKAR_LIPOPROTEIN"/>
    <property type="match status" value="1"/>
</dbReference>
<reference evidence="1 2" key="1">
    <citation type="submission" date="2019-03" db="EMBL/GenBank/DDBJ databases">
        <title>Genomic Encyclopedia of Type Strains, Phase IV (KMG-IV): sequencing the most valuable type-strain genomes for metagenomic binning, comparative biology and taxonomic classification.</title>
        <authorList>
            <person name="Goeker M."/>
        </authorList>
    </citation>
    <scope>NUCLEOTIDE SEQUENCE [LARGE SCALE GENOMIC DNA]</scope>
    <source>
        <strain evidence="1 2">DSM 24179</strain>
    </source>
</reference>